<name>A0A9W6MF25_9ACTN</name>
<dbReference type="EMBL" id="BSEV01000015">
    <property type="protein sequence ID" value="GLK12204.1"/>
    <property type="molecule type" value="Genomic_DNA"/>
</dbReference>
<gene>
    <name evidence="1" type="ORF">GCM10017600_56130</name>
</gene>
<keyword evidence="2" id="KW-1185">Reference proteome</keyword>
<dbReference type="Proteomes" id="UP001143474">
    <property type="component" value="Unassembled WGS sequence"/>
</dbReference>
<sequence length="68" mass="7193">MNRIAPNRTPGGDPPCPTIEFPDDLIAAQQAYWEAGARVQEVTDALPSSVAVLAGEAEVTEEQRAAEA</sequence>
<protein>
    <submittedName>
        <fullName evidence="1">Uncharacterized protein</fullName>
    </submittedName>
</protein>
<comment type="caution">
    <text evidence="1">The sequence shown here is derived from an EMBL/GenBank/DDBJ whole genome shotgun (WGS) entry which is preliminary data.</text>
</comment>
<accession>A0A9W6MF25</accession>
<evidence type="ECO:0000313" key="2">
    <source>
        <dbReference type="Proteomes" id="UP001143474"/>
    </source>
</evidence>
<reference evidence="1" key="2">
    <citation type="submission" date="2023-01" db="EMBL/GenBank/DDBJ databases">
        <authorList>
            <person name="Sun Q."/>
            <person name="Evtushenko L."/>
        </authorList>
    </citation>
    <scope>NUCLEOTIDE SEQUENCE</scope>
    <source>
        <strain evidence="1">VKM Ac-2007</strain>
    </source>
</reference>
<reference evidence="1" key="1">
    <citation type="journal article" date="2014" name="Int. J. Syst. Evol. Microbiol.">
        <title>Complete genome sequence of Corynebacterium casei LMG S-19264T (=DSM 44701T), isolated from a smear-ripened cheese.</title>
        <authorList>
            <consortium name="US DOE Joint Genome Institute (JGI-PGF)"/>
            <person name="Walter F."/>
            <person name="Albersmeier A."/>
            <person name="Kalinowski J."/>
            <person name="Ruckert C."/>
        </authorList>
    </citation>
    <scope>NUCLEOTIDE SEQUENCE</scope>
    <source>
        <strain evidence="1">VKM Ac-2007</strain>
    </source>
</reference>
<proteinExistence type="predicted"/>
<evidence type="ECO:0000313" key="1">
    <source>
        <dbReference type="EMBL" id="GLK12204.1"/>
    </source>
</evidence>
<dbReference type="RefSeq" id="WP_344924964.1">
    <property type="nucleotide sequence ID" value="NZ_BAAAVD010000004.1"/>
</dbReference>
<organism evidence="1 2">
    <name type="scientific">Streptosporangium carneum</name>
    <dbReference type="NCBI Taxonomy" id="47481"/>
    <lineage>
        <taxon>Bacteria</taxon>
        <taxon>Bacillati</taxon>
        <taxon>Actinomycetota</taxon>
        <taxon>Actinomycetes</taxon>
        <taxon>Streptosporangiales</taxon>
        <taxon>Streptosporangiaceae</taxon>
        <taxon>Streptosporangium</taxon>
    </lineage>
</organism>
<dbReference type="AlphaFoldDB" id="A0A9W6MF25"/>